<gene>
    <name evidence="1" type="ORF">DB745_08455</name>
    <name evidence="2" type="ORF">DIZ81_05040</name>
</gene>
<name>A0AB38N8G4_9GAMM</name>
<dbReference type="EMBL" id="QCXM01000007">
    <property type="protein sequence ID" value="PUT47360.1"/>
    <property type="molecule type" value="Genomic_DNA"/>
</dbReference>
<dbReference type="EMBL" id="QFGG01000003">
    <property type="protein sequence ID" value="TID44864.1"/>
    <property type="molecule type" value="Genomic_DNA"/>
</dbReference>
<dbReference type="Proteomes" id="UP000306421">
    <property type="component" value="Unassembled WGS sequence"/>
</dbReference>
<comment type="caution">
    <text evidence="2">The sequence shown here is derived from an EMBL/GenBank/DDBJ whole genome shotgun (WGS) entry which is preliminary data.</text>
</comment>
<dbReference type="RefSeq" id="WP_108291951.1">
    <property type="nucleotide sequence ID" value="NZ_JAWVLH010000003.1"/>
</dbReference>
<evidence type="ECO:0000313" key="1">
    <source>
        <dbReference type="EMBL" id="PUT47360.1"/>
    </source>
</evidence>
<organism evidence="2 4">
    <name type="scientific">Legionella taurinensis</name>
    <dbReference type="NCBI Taxonomy" id="70611"/>
    <lineage>
        <taxon>Bacteria</taxon>
        <taxon>Pseudomonadati</taxon>
        <taxon>Pseudomonadota</taxon>
        <taxon>Gammaproteobacteria</taxon>
        <taxon>Legionellales</taxon>
        <taxon>Legionellaceae</taxon>
        <taxon>Legionella</taxon>
    </lineage>
</organism>
<sequence>MQSRHERTDAPAALLPHTEENPFYVNVKYLLDPHYREGDARTTPFLYTTELTSCVGIGLIYREGEAVKKLALYHSATEHIGCEDDYIRAAIHSPFERNMGVNQKNLIRALYRFFYAVEDVRGVTIVIHSNNGPEEGSDSQNDDSYRDVVHFVQRVLQVMGHVKLPKENFLYSCHSPAFGIMNDGSFFAVSRPEHEQLAQKVAHYVAEEILSLPRKLKPLQGKSIFVDGHKKKVSALDSHMLQTIREAESGKRTWMEACHWLNDRIKILQEKKPKEAAKYDRIRFMLQLLDDANMYLWYNIEEGKRLRS</sequence>
<evidence type="ECO:0000313" key="3">
    <source>
        <dbReference type="Proteomes" id="UP000251035"/>
    </source>
</evidence>
<reference evidence="2 4" key="2">
    <citation type="submission" date="2018-04" db="EMBL/GenBank/DDBJ databases">
        <title>Whole genome sequence comparison of clinical and drinking water Legionella pneumophila isolates.</title>
        <authorList>
            <person name="Garner E."/>
        </authorList>
    </citation>
    <scope>NUCLEOTIDE SEQUENCE [LARGE SCALE GENOMIC DNA]</scope>
    <source>
        <strain evidence="2 4">WH02</strain>
    </source>
</reference>
<evidence type="ECO:0000313" key="2">
    <source>
        <dbReference type="EMBL" id="TID44864.1"/>
    </source>
</evidence>
<accession>A0AB38N8G4</accession>
<reference evidence="1 3" key="1">
    <citation type="submission" date="2018-04" db="EMBL/GenBank/DDBJ databases">
        <title>Whole genome sequence comparison of clinical and drinking water Legionella pneumophila isolates associated with the Flint Water Crisis.</title>
        <authorList>
            <person name="Garner E."/>
            <person name="Brown C."/>
            <person name="Schwake O."/>
            <person name="Coil D."/>
            <person name="Jospin G."/>
            <person name="Eisen J."/>
            <person name="Edwards M."/>
            <person name="Pruden A."/>
        </authorList>
    </citation>
    <scope>NUCLEOTIDE SEQUENCE [LARGE SCALE GENOMIC DNA]</scope>
    <source>
        <strain evidence="1 3">Genessee03</strain>
    </source>
</reference>
<dbReference type="AlphaFoldDB" id="A0AB38N8G4"/>
<keyword evidence="3" id="KW-1185">Reference proteome</keyword>
<proteinExistence type="predicted"/>
<protein>
    <submittedName>
        <fullName evidence="2">Uncharacterized protein</fullName>
    </submittedName>
</protein>
<dbReference type="Proteomes" id="UP000251035">
    <property type="component" value="Unassembled WGS sequence"/>
</dbReference>
<evidence type="ECO:0000313" key="4">
    <source>
        <dbReference type="Proteomes" id="UP000306421"/>
    </source>
</evidence>